<reference evidence="2" key="1">
    <citation type="submission" date="2020-01" db="EMBL/GenBank/DDBJ databases">
        <authorList>
            <person name="Rat A."/>
        </authorList>
    </citation>
    <scope>NUCLEOTIDE SEQUENCE</scope>
    <source>
        <strain evidence="2">LMG 31231</strain>
    </source>
</reference>
<organism evidence="2 3">
    <name type="scientific">Neoroseomonas soli</name>
    <dbReference type="NCBI Taxonomy" id="1081025"/>
    <lineage>
        <taxon>Bacteria</taxon>
        <taxon>Pseudomonadati</taxon>
        <taxon>Pseudomonadota</taxon>
        <taxon>Alphaproteobacteria</taxon>
        <taxon>Acetobacterales</taxon>
        <taxon>Acetobacteraceae</taxon>
        <taxon>Neoroseomonas</taxon>
    </lineage>
</organism>
<dbReference type="RefSeq" id="WP_211861303.1">
    <property type="nucleotide sequence ID" value="NZ_JAAEDM010000012.1"/>
</dbReference>
<dbReference type="Proteomes" id="UP001138751">
    <property type="component" value="Unassembled WGS sequence"/>
</dbReference>
<comment type="caution">
    <text evidence="2">The sequence shown here is derived from an EMBL/GenBank/DDBJ whole genome shotgun (WGS) entry which is preliminary data.</text>
</comment>
<reference evidence="2" key="2">
    <citation type="journal article" date="2021" name="Syst. Appl. Microbiol.">
        <title>Roseomonas hellenica sp. nov., isolated from roots of wild-growing Alkanna tinctoria.</title>
        <authorList>
            <person name="Rat A."/>
            <person name="Naranjo H.D."/>
            <person name="Lebbe L."/>
            <person name="Cnockaert M."/>
            <person name="Krigas N."/>
            <person name="Grigoriadou K."/>
            <person name="Maloupa E."/>
            <person name="Willems A."/>
        </authorList>
    </citation>
    <scope>NUCLEOTIDE SEQUENCE</scope>
    <source>
        <strain evidence="2">LMG 31231</strain>
    </source>
</reference>
<dbReference type="SUPFAM" id="SSF48452">
    <property type="entry name" value="TPR-like"/>
    <property type="match status" value="1"/>
</dbReference>
<evidence type="ECO:0000313" key="3">
    <source>
        <dbReference type="Proteomes" id="UP001138751"/>
    </source>
</evidence>
<keyword evidence="3" id="KW-1185">Reference proteome</keyword>
<evidence type="ECO:0000256" key="1">
    <source>
        <dbReference type="SAM" id="MobiDB-lite"/>
    </source>
</evidence>
<accession>A0A9X9WUU8</accession>
<sequence>MNMTIVPFPPSGATSAGSPAADQPAWTDDLAHADALFGAGQAEAAMAALRDLPRNLGSRPAAVAATLAAAGRDPEFRALVADADAARDARDFARGELLYWRCLQLYPLHYGYVTQYGHCLKEQGKTAQAEAIYRSALALGGAAEDLHQHIVAVAGARGAAPALLATDAPVADPLDLPPTREDVILLLALLLHRGPASNEETLELLRACPRRRDVALVLIGREEFARANTDLMVLLAEAR</sequence>
<feature type="region of interest" description="Disordered" evidence="1">
    <location>
        <begin position="1"/>
        <end position="24"/>
    </location>
</feature>
<dbReference type="EMBL" id="JAAEDM010000012">
    <property type="protein sequence ID" value="MBR0670927.1"/>
    <property type="molecule type" value="Genomic_DNA"/>
</dbReference>
<dbReference type="InterPro" id="IPR011990">
    <property type="entry name" value="TPR-like_helical_dom_sf"/>
</dbReference>
<evidence type="ECO:0000313" key="2">
    <source>
        <dbReference type="EMBL" id="MBR0670927.1"/>
    </source>
</evidence>
<dbReference type="Gene3D" id="1.25.40.10">
    <property type="entry name" value="Tetratricopeptide repeat domain"/>
    <property type="match status" value="1"/>
</dbReference>
<protein>
    <recommendedName>
        <fullName evidence="4">Tetratricopeptide repeat protein</fullName>
    </recommendedName>
</protein>
<proteinExistence type="predicted"/>
<feature type="compositionally biased region" description="Low complexity" evidence="1">
    <location>
        <begin position="11"/>
        <end position="21"/>
    </location>
</feature>
<dbReference type="AlphaFoldDB" id="A0A9X9WUU8"/>
<gene>
    <name evidence="2" type="ORF">GXW76_07065</name>
</gene>
<name>A0A9X9WUU8_9PROT</name>
<evidence type="ECO:0008006" key="4">
    <source>
        <dbReference type="Google" id="ProtNLM"/>
    </source>
</evidence>